<comment type="caution">
    <text evidence="1">The sequence shown here is derived from an EMBL/GenBank/DDBJ whole genome shotgun (WGS) entry which is preliminary data.</text>
</comment>
<reference evidence="2" key="1">
    <citation type="journal article" date="2015" name="BMC Genomics">
        <title>Draft genome of a commonly misdiagnosed multidrug resistant pathogen Candida auris.</title>
        <authorList>
            <person name="Chatterjee S."/>
            <person name="Alampalli S.V."/>
            <person name="Nageshan R.K."/>
            <person name="Chettiar S.T."/>
            <person name="Joshi S."/>
            <person name="Tatu U.S."/>
        </authorList>
    </citation>
    <scope>NUCLEOTIDE SEQUENCE [LARGE SCALE GENOMIC DNA]</scope>
    <source>
        <strain evidence="2">6684</strain>
    </source>
</reference>
<proteinExistence type="predicted"/>
<dbReference type="EMBL" id="LGST01000016">
    <property type="protein sequence ID" value="KNE00964.1"/>
    <property type="molecule type" value="Genomic_DNA"/>
</dbReference>
<evidence type="ECO:0000313" key="1">
    <source>
        <dbReference type="EMBL" id="KNE00964.1"/>
    </source>
</evidence>
<organism evidence="1 2">
    <name type="scientific">Candidozyma auris</name>
    <name type="common">Yeast</name>
    <name type="synonym">Candida auris</name>
    <dbReference type="NCBI Taxonomy" id="498019"/>
    <lineage>
        <taxon>Eukaryota</taxon>
        <taxon>Fungi</taxon>
        <taxon>Dikarya</taxon>
        <taxon>Ascomycota</taxon>
        <taxon>Saccharomycotina</taxon>
        <taxon>Pichiomycetes</taxon>
        <taxon>Metschnikowiaceae</taxon>
        <taxon>Candidozyma</taxon>
    </lineage>
</organism>
<dbReference type="AlphaFoldDB" id="A0A0L0P3S3"/>
<name>A0A0L0P3S3_CANAR</name>
<dbReference type="Proteomes" id="UP000037122">
    <property type="component" value="Unassembled WGS sequence"/>
</dbReference>
<accession>A0A0L0P3S3</accession>
<protein>
    <submittedName>
        <fullName evidence="1">Uncharacterized protein</fullName>
    </submittedName>
</protein>
<gene>
    <name evidence="1" type="ORF">QG37_01835</name>
</gene>
<evidence type="ECO:0000313" key="2">
    <source>
        <dbReference type="Proteomes" id="UP000037122"/>
    </source>
</evidence>
<sequence length="40" mass="4897">MNGTMAQIAQRMADEMLRYLWQFRLLFKPEKILFLLFFGK</sequence>